<comment type="caution">
    <text evidence="1">The sequence shown here is derived from an EMBL/GenBank/DDBJ whole genome shotgun (WGS) entry which is preliminary data.</text>
</comment>
<dbReference type="RefSeq" id="WP_315727333.1">
    <property type="nucleotide sequence ID" value="NZ_JAVUPU010000008.1"/>
</dbReference>
<protein>
    <submittedName>
        <fullName evidence="1">Uncharacterized protein</fullName>
    </submittedName>
</protein>
<proteinExistence type="predicted"/>
<dbReference type="EMBL" id="JAVUPU010000008">
    <property type="protein sequence ID" value="MDT9600232.1"/>
    <property type="molecule type" value="Genomic_DNA"/>
</dbReference>
<gene>
    <name evidence="1" type="ORF">RQX22_14825</name>
</gene>
<organism evidence="1 2">
    <name type="scientific">Sphingosinicella rhizophila</name>
    <dbReference type="NCBI Taxonomy" id="3050082"/>
    <lineage>
        <taxon>Bacteria</taxon>
        <taxon>Pseudomonadati</taxon>
        <taxon>Pseudomonadota</taxon>
        <taxon>Alphaproteobacteria</taxon>
        <taxon>Sphingomonadales</taxon>
        <taxon>Sphingosinicellaceae</taxon>
        <taxon>Sphingosinicella</taxon>
    </lineage>
</organism>
<evidence type="ECO:0000313" key="2">
    <source>
        <dbReference type="Proteomes" id="UP001259572"/>
    </source>
</evidence>
<sequence length="153" mass="17378">MTSAVHSWKQIGRAFIWQYPLHKKKHRGWHFTCDDAACDSLTMLMEAMRTEGAPSKRSISLARVTPEVWAVPNFGAPLRESYQTMVLEYDPNFSDLRLNEDEGRLWLHVGDASATTLVKALADLKAGGGDYSLPSKDTDAPPIWIWWMLRSKQ</sequence>
<reference evidence="1 2" key="1">
    <citation type="submission" date="2023-05" db="EMBL/GenBank/DDBJ databases">
        <authorList>
            <person name="Guo Y."/>
        </authorList>
    </citation>
    <scope>NUCLEOTIDE SEQUENCE [LARGE SCALE GENOMIC DNA]</scope>
    <source>
        <strain evidence="1 2">GR2756</strain>
    </source>
</reference>
<name>A0ABU3QA08_9SPHN</name>
<accession>A0ABU3QA08</accession>
<dbReference type="Proteomes" id="UP001259572">
    <property type="component" value="Unassembled WGS sequence"/>
</dbReference>
<evidence type="ECO:0000313" key="1">
    <source>
        <dbReference type="EMBL" id="MDT9600232.1"/>
    </source>
</evidence>
<keyword evidence="2" id="KW-1185">Reference proteome</keyword>